<dbReference type="PANTHER" id="PTHR23507">
    <property type="entry name" value="ZGC:174356"/>
    <property type="match status" value="1"/>
</dbReference>
<protein>
    <recommendedName>
        <fullName evidence="8">Solute carrier family 46 member 3</fullName>
    </recommendedName>
</protein>
<name>A0A9N9QLG1_9CUCU</name>
<evidence type="ECO:0000256" key="2">
    <source>
        <dbReference type="ARBA" id="ARBA00022692"/>
    </source>
</evidence>
<dbReference type="SUPFAM" id="SSF103473">
    <property type="entry name" value="MFS general substrate transporter"/>
    <property type="match status" value="1"/>
</dbReference>
<evidence type="ECO:0008006" key="8">
    <source>
        <dbReference type="Google" id="ProtNLM"/>
    </source>
</evidence>
<dbReference type="EMBL" id="OU892287">
    <property type="protein sequence ID" value="CAG9762388.1"/>
    <property type="molecule type" value="Genomic_DNA"/>
</dbReference>
<organism evidence="6 7">
    <name type="scientific">Ceutorhynchus assimilis</name>
    <name type="common">cabbage seed weevil</name>
    <dbReference type="NCBI Taxonomy" id="467358"/>
    <lineage>
        <taxon>Eukaryota</taxon>
        <taxon>Metazoa</taxon>
        <taxon>Ecdysozoa</taxon>
        <taxon>Arthropoda</taxon>
        <taxon>Hexapoda</taxon>
        <taxon>Insecta</taxon>
        <taxon>Pterygota</taxon>
        <taxon>Neoptera</taxon>
        <taxon>Endopterygota</taxon>
        <taxon>Coleoptera</taxon>
        <taxon>Polyphaga</taxon>
        <taxon>Cucujiformia</taxon>
        <taxon>Curculionidae</taxon>
        <taxon>Ceutorhynchinae</taxon>
        <taxon>Ceutorhynchus</taxon>
    </lineage>
</organism>
<keyword evidence="4 5" id="KW-0472">Membrane</keyword>
<dbReference type="GO" id="GO:0022857">
    <property type="term" value="F:transmembrane transporter activity"/>
    <property type="evidence" value="ECO:0007669"/>
    <property type="project" value="InterPro"/>
</dbReference>
<dbReference type="Gene3D" id="1.20.1250.20">
    <property type="entry name" value="MFS general substrate transporter like domains"/>
    <property type="match status" value="1"/>
</dbReference>
<keyword evidence="7" id="KW-1185">Reference proteome</keyword>
<evidence type="ECO:0000256" key="3">
    <source>
        <dbReference type="ARBA" id="ARBA00022989"/>
    </source>
</evidence>
<dbReference type="PANTHER" id="PTHR23507:SF1">
    <property type="entry name" value="FI18259P1-RELATED"/>
    <property type="match status" value="1"/>
</dbReference>
<dbReference type="GO" id="GO:0016020">
    <property type="term" value="C:membrane"/>
    <property type="evidence" value="ECO:0007669"/>
    <property type="project" value="UniProtKB-SubCell"/>
</dbReference>
<dbReference type="Pfam" id="PF07690">
    <property type="entry name" value="MFS_1"/>
    <property type="match status" value="1"/>
</dbReference>
<proteinExistence type="predicted"/>
<feature type="transmembrane region" description="Helical" evidence="5">
    <location>
        <begin position="212"/>
        <end position="232"/>
    </location>
</feature>
<feature type="transmembrane region" description="Helical" evidence="5">
    <location>
        <begin position="183"/>
        <end position="206"/>
    </location>
</feature>
<feature type="transmembrane region" description="Helical" evidence="5">
    <location>
        <begin position="115"/>
        <end position="139"/>
    </location>
</feature>
<dbReference type="Proteomes" id="UP001152799">
    <property type="component" value="Chromosome 11"/>
</dbReference>
<comment type="subcellular location">
    <subcellularLocation>
        <location evidence="1">Membrane</location>
        <topology evidence="1">Multi-pass membrane protein</topology>
    </subcellularLocation>
</comment>
<evidence type="ECO:0000313" key="6">
    <source>
        <dbReference type="EMBL" id="CAG9762388.1"/>
    </source>
</evidence>
<feature type="transmembrane region" description="Helical" evidence="5">
    <location>
        <begin position="312"/>
        <end position="334"/>
    </location>
</feature>
<gene>
    <name evidence="6" type="ORF">CEUTPL_LOCUS3069</name>
</gene>
<dbReference type="InterPro" id="IPR011701">
    <property type="entry name" value="MFS"/>
</dbReference>
<keyword evidence="2 5" id="KW-0812">Transmembrane</keyword>
<feature type="transmembrane region" description="Helical" evidence="5">
    <location>
        <begin position="151"/>
        <end position="171"/>
    </location>
</feature>
<feature type="transmembrane region" description="Helical" evidence="5">
    <location>
        <begin position="437"/>
        <end position="456"/>
    </location>
</feature>
<dbReference type="AlphaFoldDB" id="A0A9N9QLG1"/>
<reference evidence="6" key="1">
    <citation type="submission" date="2022-01" db="EMBL/GenBank/DDBJ databases">
        <authorList>
            <person name="King R."/>
        </authorList>
    </citation>
    <scope>NUCLEOTIDE SEQUENCE</scope>
</reference>
<feature type="transmembrane region" description="Helical" evidence="5">
    <location>
        <begin position="354"/>
        <end position="378"/>
    </location>
</feature>
<evidence type="ECO:0000256" key="4">
    <source>
        <dbReference type="ARBA" id="ARBA00023136"/>
    </source>
</evidence>
<evidence type="ECO:0000256" key="5">
    <source>
        <dbReference type="SAM" id="Phobius"/>
    </source>
</evidence>
<sequence length="489" mass="55292">MQAKTSFKDYVKYLKEIITVEPLIAFYQMAIFLSKPALDNLEFEKACRVNLKYNSTICEAILSGNHTVYSLENKKVQTVISNMHSWQQPVQSFTPLILVLFLGSFSDRHKWRKPFLLMPIIGELLGVIGCILCSIFMIGLPLEAQGISQKVIPSLLGGQTMLVMATTAYIADISSLKMRTLRLGIVHTVISIVLPTVQSFSGIFFVKAGYQSVLGATAFLHFLALVYGVFWIKEKQKEFDEVFTWCVLADIFDLKHARDTFNLVLKQNADNDRLLIWLFVSMAFLHRSAFEGETNVLYLYTQNVFQWTPLEYSYFLTVNSLVVLGGHIFGLPFLTKIMYFSDSTILLITTMDKIVTNIFFGLAQSPLIFYAGVAVSIVTRLHRTAKKSIATKIVSKNDIGKTQSLLGICDVLGPAISVPIYNKVIYLKTFNSFPSCFFFVSILLYGISCIFVLAMYMRLHRKEKANDASLTKLAIDEDVMETRVETIHM</sequence>
<evidence type="ECO:0000313" key="7">
    <source>
        <dbReference type="Proteomes" id="UP001152799"/>
    </source>
</evidence>
<keyword evidence="3 5" id="KW-1133">Transmembrane helix</keyword>
<dbReference type="OrthoDB" id="3026777at2759"/>
<evidence type="ECO:0000256" key="1">
    <source>
        <dbReference type="ARBA" id="ARBA00004141"/>
    </source>
</evidence>
<dbReference type="InterPro" id="IPR036259">
    <property type="entry name" value="MFS_trans_sf"/>
</dbReference>
<accession>A0A9N9QLG1</accession>